<evidence type="ECO:0000313" key="7">
    <source>
        <dbReference type="EMBL" id="CAI2372988.1"/>
    </source>
</evidence>
<dbReference type="InterPro" id="IPR037185">
    <property type="entry name" value="EmrE-like"/>
</dbReference>
<reference evidence="7" key="1">
    <citation type="submission" date="2023-07" db="EMBL/GenBank/DDBJ databases">
        <authorList>
            <consortium name="AG Swart"/>
            <person name="Singh M."/>
            <person name="Singh A."/>
            <person name="Seah K."/>
            <person name="Emmerich C."/>
        </authorList>
    </citation>
    <scope>NUCLEOTIDE SEQUENCE</scope>
    <source>
        <strain evidence="7">DP1</strain>
    </source>
</reference>
<dbReference type="Proteomes" id="UP001295684">
    <property type="component" value="Unassembled WGS sequence"/>
</dbReference>
<feature type="transmembrane region" description="Helical" evidence="5">
    <location>
        <begin position="258"/>
        <end position="278"/>
    </location>
</feature>
<feature type="transmembrane region" description="Helical" evidence="5">
    <location>
        <begin position="226"/>
        <end position="246"/>
    </location>
</feature>
<evidence type="ECO:0000256" key="4">
    <source>
        <dbReference type="ARBA" id="ARBA00023136"/>
    </source>
</evidence>
<sequence length="369" mass="41161">MNSSAAQHDQDGEAKPQKDYQLLEIEDPYTNLDPPVGVMRSRSKLSNASKISVSLFEVSCVSDKDTNEKSGYIKGILLMATTTLIWTIIHISIKYMFSISPNMSAFDSISVVAYSLVPFYYIYAKIEKVNVNIFSFTPKMRLVILLRVAVGLLNNICLFFGLQYVSIGKGILIWSMSPLFCTITAAIFLKEKITFQNIGLILFSIFGVYLLTLNKSEDPEVASNEILGYCLLVTSAFLYGLLFVILRTMSLNNVHTLISPLYFGLGTLLQNIFIMIFMPGLLHFEEYKGTNLICLGILFIGVVAGQFTFMASTKYTSASGLAPIAYSENIFTILADIVIFNYHFIFTDMIGIVIIALCLVIPIVQKIKE</sequence>
<keyword evidence="2 5" id="KW-0812">Transmembrane</keyword>
<feature type="transmembrane region" description="Helical" evidence="5">
    <location>
        <begin position="144"/>
        <end position="165"/>
    </location>
</feature>
<dbReference type="PANTHER" id="PTHR22911:SF6">
    <property type="entry name" value="SOLUTE CARRIER FAMILY 35 MEMBER G1"/>
    <property type="match status" value="1"/>
</dbReference>
<evidence type="ECO:0000256" key="3">
    <source>
        <dbReference type="ARBA" id="ARBA00022989"/>
    </source>
</evidence>
<evidence type="ECO:0000256" key="5">
    <source>
        <dbReference type="SAM" id="Phobius"/>
    </source>
</evidence>
<dbReference type="AlphaFoldDB" id="A0AAD1XHV1"/>
<dbReference type="GO" id="GO:0016020">
    <property type="term" value="C:membrane"/>
    <property type="evidence" value="ECO:0007669"/>
    <property type="project" value="UniProtKB-SubCell"/>
</dbReference>
<keyword evidence="8" id="KW-1185">Reference proteome</keyword>
<gene>
    <name evidence="7" type="ORF">ECRASSUSDP1_LOCUS14325</name>
</gene>
<dbReference type="SUPFAM" id="SSF103481">
    <property type="entry name" value="Multidrug resistance efflux transporter EmrE"/>
    <property type="match status" value="2"/>
</dbReference>
<dbReference type="EMBL" id="CAMPGE010014309">
    <property type="protein sequence ID" value="CAI2372988.1"/>
    <property type="molecule type" value="Genomic_DNA"/>
</dbReference>
<evidence type="ECO:0000259" key="6">
    <source>
        <dbReference type="Pfam" id="PF00892"/>
    </source>
</evidence>
<dbReference type="Pfam" id="PF00892">
    <property type="entry name" value="EamA"/>
    <property type="match status" value="2"/>
</dbReference>
<feature type="transmembrane region" description="Helical" evidence="5">
    <location>
        <begin position="76"/>
        <end position="97"/>
    </location>
</feature>
<feature type="domain" description="EamA" evidence="6">
    <location>
        <begin position="74"/>
        <end position="212"/>
    </location>
</feature>
<keyword evidence="3 5" id="KW-1133">Transmembrane helix</keyword>
<feature type="transmembrane region" description="Helical" evidence="5">
    <location>
        <begin position="321"/>
        <end position="339"/>
    </location>
</feature>
<accession>A0AAD1XHV1</accession>
<dbReference type="InterPro" id="IPR000620">
    <property type="entry name" value="EamA_dom"/>
</dbReference>
<feature type="transmembrane region" description="Helical" evidence="5">
    <location>
        <begin position="171"/>
        <end position="189"/>
    </location>
</feature>
<comment type="caution">
    <text evidence="7">The sequence shown here is derived from an EMBL/GenBank/DDBJ whole genome shotgun (WGS) entry which is preliminary data.</text>
</comment>
<dbReference type="PANTHER" id="PTHR22911">
    <property type="entry name" value="ACYL-MALONYL CONDENSING ENZYME-RELATED"/>
    <property type="match status" value="1"/>
</dbReference>
<comment type="subcellular location">
    <subcellularLocation>
        <location evidence="1">Membrane</location>
        <topology evidence="1">Multi-pass membrane protein</topology>
    </subcellularLocation>
</comment>
<protein>
    <recommendedName>
        <fullName evidence="6">EamA domain-containing protein</fullName>
    </recommendedName>
</protein>
<feature type="transmembrane region" description="Helical" evidence="5">
    <location>
        <begin position="103"/>
        <end position="123"/>
    </location>
</feature>
<name>A0AAD1XHV1_EUPCR</name>
<proteinExistence type="predicted"/>
<keyword evidence="4 5" id="KW-0472">Membrane</keyword>
<evidence type="ECO:0000313" key="8">
    <source>
        <dbReference type="Proteomes" id="UP001295684"/>
    </source>
</evidence>
<evidence type="ECO:0000256" key="2">
    <source>
        <dbReference type="ARBA" id="ARBA00022692"/>
    </source>
</evidence>
<evidence type="ECO:0000256" key="1">
    <source>
        <dbReference type="ARBA" id="ARBA00004141"/>
    </source>
</evidence>
<feature type="transmembrane region" description="Helical" evidence="5">
    <location>
        <begin position="290"/>
        <end position="309"/>
    </location>
</feature>
<feature type="transmembrane region" description="Helical" evidence="5">
    <location>
        <begin position="345"/>
        <end position="364"/>
    </location>
</feature>
<feature type="transmembrane region" description="Helical" evidence="5">
    <location>
        <begin position="196"/>
        <end position="214"/>
    </location>
</feature>
<organism evidence="7 8">
    <name type="scientific">Euplotes crassus</name>
    <dbReference type="NCBI Taxonomy" id="5936"/>
    <lineage>
        <taxon>Eukaryota</taxon>
        <taxon>Sar</taxon>
        <taxon>Alveolata</taxon>
        <taxon>Ciliophora</taxon>
        <taxon>Intramacronucleata</taxon>
        <taxon>Spirotrichea</taxon>
        <taxon>Hypotrichia</taxon>
        <taxon>Euplotida</taxon>
        <taxon>Euplotidae</taxon>
        <taxon>Moneuplotes</taxon>
    </lineage>
</organism>
<feature type="domain" description="EamA" evidence="6">
    <location>
        <begin position="227"/>
        <end position="359"/>
    </location>
</feature>